<dbReference type="InterPro" id="IPR036157">
    <property type="entry name" value="dUTPase-like_sf"/>
</dbReference>
<evidence type="ECO:0000313" key="6">
    <source>
        <dbReference type="EMBL" id="DAE92741.1"/>
    </source>
</evidence>
<dbReference type="SUPFAM" id="SSF51283">
    <property type="entry name" value="dUTPase-like"/>
    <property type="match status" value="1"/>
</dbReference>
<dbReference type="InterPro" id="IPR033704">
    <property type="entry name" value="dUTPase_trimeric"/>
</dbReference>
<evidence type="ECO:0000256" key="3">
    <source>
        <dbReference type="ARBA" id="ARBA00022801"/>
    </source>
</evidence>
<accession>A0A8S5RU21</accession>
<dbReference type="GO" id="GO:0004170">
    <property type="term" value="F:dUTP diphosphatase activity"/>
    <property type="evidence" value="ECO:0007669"/>
    <property type="project" value="UniProtKB-EC"/>
</dbReference>
<dbReference type="InterPro" id="IPR008181">
    <property type="entry name" value="dUTPase"/>
</dbReference>
<dbReference type="Pfam" id="PF00692">
    <property type="entry name" value="dUTPase"/>
    <property type="match status" value="1"/>
</dbReference>
<organism evidence="6">
    <name type="scientific">Siphoviridae sp. gcode 4</name>
    <dbReference type="NCBI Taxonomy" id="2838368"/>
    <lineage>
        <taxon>Viruses</taxon>
        <taxon>Duplodnaviria</taxon>
        <taxon>Heunggongvirae</taxon>
        <taxon>Uroviricota</taxon>
        <taxon>Caudoviricetes</taxon>
    </lineage>
</organism>
<dbReference type="InterPro" id="IPR029054">
    <property type="entry name" value="dUTPase-like"/>
</dbReference>
<evidence type="ECO:0000259" key="5">
    <source>
        <dbReference type="Pfam" id="PF00692"/>
    </source>
</evidence>
<keyword evidence="4" id="KW-0546">Nucleotide metabolism</keyword>
<dbReference type="EC" id="3.6.1.23" evidence="2"/>
<reference evidence="6" key="1">
    <citation type="journal article" date="2021" name="Proc. Natl. Acad. Sci. U.S.A.">
        <title>A Catalog of Tens of Thousands of Viruses from Human Metagenomes Reveals Hidden Associations with Chronic Diseases.</title>
        <authorList>
            <person name="Tisza M.J."/>
            <person name="Buck C.B."/>
        </authorList>
    </citation>
    <scope>NUCLEOTIDE SEQUENCE</scope>
    <source>
        <strain evidence="6">Ctw1L9</strain>
    </source>
</reference>
<dbReference type="PANTHER" id="PTHR11241:SF0">
    <property type="entry name" value="DEOXYURIDINE 5'-TRIPHOSPHATE NUCLEOTIDOHYDROLASE"/>
    <property type="match status" value="1"/>
</dbReference>
<name>A0A8S5RU21_9CAUD</name>
<keyword evidence="3" id="KW-0378">Hydrolase</keyword>
<proteinExistence type="inferred from homology"/>
<dbReference type="GO" id="GO:0006226">
    <property type="term" value="P:dUMP biosynthetic process"/>
    <property type="evidence" value="ECO:0007669"/>
    <property type="project" value="InterPro"/>
</dbReference>
<dbReference type="NCBIfam" id="NF001862">
    <property type="entry name" value="PRK00601.1"/>
    <property type="match status" value="1"/>
</dbReference>
<dbReference type="GO" id="GO:0046081">
    <property type="term" value="P:dUTP catabolic process"/>
    <property type="evidence" value="ECO:0007669"/>
    <property type="project" value="InterPro"/>
</dbReference>
<sequence>MKKYSEEFRDAMTDVEVVNISKNTLPEYTEEWDAGCDVRVDFSRITSDEPLKTKGDCQFLFENEVNPLKSFILEPRSRAIIPTGLFVCIPKGYEIQVRPRSGLSFKVGLTLINSPGTIDARYRDEVGLLVVNNGSEPVVITDGERIGQLVLKRVEFINWIVKRSVKEFSDQSDRGGGTGHSGVN</sequence>
<protein>
    <recommendedName>
        <fullName evidence="2">dUTP diphosphatase</fullName>
        <ecNumber evidence="2">3.6.1.23</ecNumber>
    </recommendedName>
</protein>
<comment type="similarity">
    <text evidence="1">Belongs to the dUTPase family.</text>
</comment>
<evidence type="ECO:0000256" key="2">
    <source>
        <dbReference type="ARBA" id="ARBA00012379"/>
    </source>
</evidence>
<feature type="domain" description="dUTPase-like" evidence="5">
    <location>
        <begin position="69"/>
        <end position="181"/>
    </location>
</feature>
<dbReference type="CDD" id="cd07557">
    <property type="entry name" value="trimeric_dUTPase"/>
    <property type="match status" value="1"/>
</dbReference>
<dbReference type="PANTHER" id="PTHR11241">
    <property type="entry name" value="DEOXYURIDINE 5'-TRIPHOSPHATE NUCLEOTIDOHYDROLASE"/>
    <property type="match status" value="1"/>
</dbReference>
<dbReference type="Gene3D" id="2.70.40.10">
    <property type="match status" value="1"/>
</dbReference>
<dbReference type="GO" id="GO:0000287">
    <property type="term" value="F:magnesium ion binding"/>
    <property type="evidence" value="ECO:0007669"/>
    <property type="project" value="InterPro"/>
</dbReference>
<evidence type="ECO:0000256" key="4">
    <source>
        <dbReference type="ARBA" id="ARBA00023080"/>
    </source>
</evidence>
<dbReference type="EMBL" id="BK059154">
    <property type="protein sequence ID" value="DAE92741.1"/>
    <property type="molecule type" value="Genomic_DNA"/>
</dbReference>
<evidence type="ECO:0000256" key="1">
    <source>
        <dbReference type="ARBA" id="ARBA00006581"/>
    </source>
</evidence>